<dbReference type="PROSITE" id="PS50144">
    <property type="entry name" value="MATH"/>
    <property type="match status" value="1"/>
</dbReference>
<evidence type="ECO:0000313" key="2">
    <source>
        <dbReference type="EMBL" id="GBM88662.1"/>
    </source>
</evidence>
<dbReference type="Proteomes" id="UP000499080">
    <property type="component" value="Unassembled WGS sequence"/>
</dbReference>
<protein>
    <recommendedName>
        <fullName evidence="1">MATH domain-containing protein</fullName>
    </recommendedName>
</protein>
<comment type="caution">
    <text evidence="2">The sequence shown here is derived from an EMBL/GenBank/DDBJ whole genome shotgun (WGS) entry which is preliminary data.</text>
</comment>
<dbReference type="Pfam" id="PF22486">
    <property type="entry name" value="MATH_2"/>
    <property type="match status" value="1"/>
</dbReference>
<proteinExistence type="predicted"/>
<accession>A0A4Y2JH81</accession>
<dbReference type="Gene3D" id="2.60.210.10">
    <property type="entry name" value="Apoptosis, Tumor Necrosis Factor Receptor Associated Protein 2, Chain A"/>
    <property type="match status" value="1"/>
</dbReference>
<evidence type="ECO:0000259" key="1">
    <source>
        <dbReference type="PROSITE" id="PS50144"/>
    </source>
</evidence>
<name>A0A4Y2JH81_ARAVE</name>
<dbReference type="AlphaFoldDB" id="A0A4Y2JH81"/>
<keyword evidence="3" id="KW-1185">Reference proteome</keyword>
<reference evidence="2 3" key="1">
    <citation type="journal article" date="2019" name="Sci. Rep.">
        <title>Orb-weaving spider Araneus ventricosus genome elucidates the spidroin gene catalogue.</title>
        <authorList>
            <person name="Kono N."/>
            <person name="Nakamura H."/>
            <person name="Ohtoshi R."/>
            <person name="Moran D.A.P."/>
            <person name="Shinohara A."/>
            <person name="Yoshida Y."/>
            <person name="Fujiwara M."/>
            <person name="Mori M."/>
            <person name="Tomita M."/>
            <person name="Arakawa K."/>
        </authorList>
    </citation>
    <scope>NUCLEOTIDE SEQUENCE [LARGE SCALE GENOMIC DNA]</scope>
</reference>
<dbReference type="OrthoDB" id="6467360at2759"/>
<feature type="domain" description="MATH" evidence="1">
    <location>
        <begin position="7"/>
        <end position="138"/>
    </location>
</feature>
<dbReference type="SUPFAM" id="SSF49599">
    <property type="entry name" value="TRAF domain-like"/>
    <property type="match status" value="1"/>
</dbReference>
<organism evidence="2 3">
    <name type="scientific">Araneus ventricosus</name>
    <name type="common">Orbweaver spider</name>
    <name type="synonym">Epeira ventricosa</name>
    <dbReference type="NCBI Taxonomy" id="182803"/>
    <lineage>
        <taxon>Eukaryota</taxon>
        <taxon>Metazoa</taxon>
        <taxon>Ecdysozoa</taxon>
        <taxon>Arthropoda</taxon>
        <taxon>Chelicerata</taxon>
        <taxon>Arachnida</taxon>
        <taxon>Araneae</taxon>
        <taxon>Araneomorphae</taxon>
        <taxon>Entelegynae</taxon>
        <taxon>Araneoidea</taxon>
        <taxon>Araneidae</taxon>
        <taxon>Araneus</taxon>
    </lineage>
</organism>
<evidence type="ECO:0000313" key="3">
    <source>
        <dbReference type="Proteomes" id="UP000499080"/>
    </source>
</evidence>
<dbReference type="EMBL" id="BGPR01003482">
    <property type="protein sequence ID" value="GBM88662.1"/>
    <property type="molecule type" value="Genomic_DNA"/>
</dbReference>
<gene>
    <name evidence="2" type="ORF">AVEN_10499_1</name>
</gene>
<dbReference type="InterPro" id="IPR002083">
    <property type="entry name" value="MATH/TRAF_dom"/>
</dbReference>
<sequence length="177" mass="20779">MNNEKSEYVFFWFIENYSYCWHENGEKFSSPNFTIVELEGTTWALYLYPRWDDDEAEGQISLFLVRSKQDDGPENVSIKYELSFLAADGSAIYCDETEDEFKRGEGYGYDQWTKMDEIILQRNSYYLPEDILAVRCKIWKGEGKVPNIGQSSARTPFRVEKKSFLHVVEISAHSRQM</sequence>
<dbReference type="InterPro" id="IPR008974">
    <property type="entry name" value="TRAF-like"/>
</dbReference>